<proteinExistence type="predicted"/>
<dbReference type="RefSeq" id="WP_264989067.1">
    <property type="nucleotide sequence ID" value="NZ_BRZA01000002.1"/>
</dbReference>
<comment type="caution">
    <text evidence="1">The sequence shown here is derived from an EMBL/GenBank/DDBJ whole genome shotgun (WGS) entry which is preliminary data.</text>
</comment>
<reference evidence="1" key="1">
    <citation type="submission" date="2022-08" db="EMBL/GenBank/DDBJ databases">
        <title>Draft genome sequence of Lysinibacillus sp. strain KH24.</title>
        <authorList>
            <person name="Kanbe H."/>
            <person name="Itoh H."/>
        </authorList>
    </citation>
    <scope>NUCLEOTIDE SEQUENCE</scope>
    <source>
        <strain evidence="1">KH24</strain>
    </source>
</reference>
<keyword evidence="2" id="KW-1185">Reference proteome</keyword>
<organism evidence="1 2">
    <name type="scientific">Lysinibacillus piscis</name>
    <dbReference type="NCBI Taxonomy" id="2518931"/>
    <lineage>
        <taxon>Bacteria</taxon>
        <taxon>Bacillati</taxon>
        <taxon>Bacillota</taxon>
        <taxon>Bacilli</taxon>
        <taxon>Bacillales</taxon>
        <taxon>Bacillaceae</taxon>
        <taxon>Lysinibacillus</taxon>
    </lineage>
</organism>
<dbReference type="InterPro" id="IPR010064">
    <property type="entry name" value="HK97-gp10_tail"/>
</dbReference>
<evidence type="ECO:0008006" key="3">
    <source>
        <dbReference type="Google" id="ProtNLM"/>
    </source>
</evidence>
<evidence type="ECO:0000313" key="1">
    <source>
        <dbReference type="EMBL" id="GLC89334.1"/>
    </source>
</evidence>
<dbReference type="EMBL" id="BRZA01000002">
    <property type="protein sequence ID" value="GLC89334.1"/>
    <property type="molecule type" value="Genomic_DNA"/>
</dbReference>
<sequence length="142" mass="16443">MGIYKYGNRRMSRAIRKWQDDIIDEVKRIIRNTTILLEKELKARMPHETGEMADSINVTFDADGYGAKLEIGAFYALYVNYGTGIYAQGPGGSRAKKIPWVYFNTRWGRFVLTHGQRAQFFWEGAVDEAADYFIKEFRKLGK</sequence>
<gene>
    <name evidence="1" type="ORF">LYSBPC_24610</name>
</gene>
<protein>
    <recommendedName>
        <fullName evidence="3">HK97 gp10 family phage protein</fullName>
    </recommendedName>
</protein>
<name>A0ABQ5NLW2_9BACI</name>
<accession>A0ABQ5NLW2</accession>
<dbReference type="Pfam" id="PF04883">
    <property type="entry name" value="HK97-gp10_like"/>
    <property type="match status" value="1"/>
</dbReference>
<dbReference type="Proteomes" id="UP001065593">
    <property type="component" value="Unassembled WGS sequence"/>
</dbReference>
<evidence type="ECO:0000313" key="2">
    <source>
        <dbReference type="Proteomes" id="UP001065593"/>
    </source>
</evidence>